<dbReference type="AlphaFoldDB" id="A0A1I7I431"/>
<accession>A0A1I7I431</accession>
<keyword evidence="1" id="KW-0812">Transmembrane</keyword>
<feature type="transmembrane region" description="Helical" evidence="1">
    <location>
        <begin position="73"/>
        <end position="95"/>
    </location>
</feature>
<dbReference type="PANTHER" id="PTHR34351">
    <property type="entry name" value="SLR1927 PROTEIN-RELATED"/>
    <property type="match status" value="1"/>
</dbReference>
<dbReference type="PANTHER" id="PTHR34351:SF1">
    <property type="entry name" value="SLR1927 PROTEIN"/>
    <property type="match status" value="1"/>
</dbReference>
<dbReference type="RefSeq" id="WP_093555310.1">
    <property type="nucleotide sequence ID" value="NZ_FPBO01000007.1"/>
</dbReference>
<dbReference type="EMBL" id="FPBO01000007">
    <property type="protein sequence ID" value="SFU67654.1"/>
    <property type="molecule type" value="Genomic_DNA"/>
</dbReference>
<dbReference type="OrthoDB" id="5298497at2"/>
<gene>
    <name evidence="2" type="ORF">SAMN05216552_100776</name>
</gene>
<evidence type="ECO:0000313" key="2">
    <source>
        <dbReference type="EMBL" id="SFU67654.1"/>
    </source>
</evidence>
<evidence type="ECO:0000256" key="1">
    <source>
        <dbReference type="SAM" id="Phobius"/>
    </source>
</evidence>
<evidence type="ECO:0000313" key="3">
    <source>
        <dbReference type="Proteomes" id="UP000199391"/>
    </source>
</evidence>
<reference evidence="3" key="1">
    <citation type="submission" date="2016-10" db="EMBL/GenBank/DDBJ databases">
        <authorList>
            <person name="Varghese N."/>
            <person name="Submissions S."/>
        </authorList>
    </citation>
    <scope>NUCLEOTIDE SEQUENCE [LARGE SCALE GENOMIC DNA]</scope>
    <source>
        <strain evidence="3">CGMCC 1.11014</strain>
    </source>
</reference>
<keyword evidence="1" id="KW-0472">Membrane</keyword>
<proteinExistence type="predicted"/>
<name>A0A1I7I431_9BURK</name>
<dbReference type="Proteomes" id="UP000199391">
    <property type="component" value="Unassembled WGS sequence"/>
</dbReference>
<organism evidence="2 3">
    <name type="scientific">Pseudoduganella namucuonensis</name>
    <dbReference type="NCBI Taxonomy" id="1035707"/>
    <lineage>
        <taxon>Bacteria</taxon>
        <taxon>Pseudomonadati</taxon>
        <taxon>Pseudomonadota</taxon>
        <taxon>Betaproteobacteria</taxon>
        <taxon>Burkholderiales</taxon>
        <taxon>Oxalobacteraceae</taxon>
        <taxon>Telluria group</taxon>
        <taxon>Pseudoduganella</taxon>
    </lineage>
</organism>
<sequence>MLAAARGLTDRLLFRLRKVTNRLLFQLRDSEPGSVVLVMRRVFIVPTKPGMAFVALLLIMLIGSINYTLGLGFALTFFTGACAVADMVMTARNLALLRLSPGRAQPVFSGQEAQFELLVHNDTPRDRYAILLGFHHDGEPRHPVDVPAGAAAAVALSAATEGRGWLPAPRVRLVTRFPLGLFRAWSYWQPDLKALVYPAPEAGAPPLPLSGAASEDGHGQVGLDNFAGIRSYQPGDPMRHLAWRQIARHDPALGGQLVTKHFEGGAVAEMMLDFNELPANMDLELRLSRMTRWVLEAEQRALPYAFRIGHHSYPPAVGDAHRAACLRALALYGQEAFG</sequence>
<dbReference type="STRING" id="1035707.SAMN05216552_100776"/>
<feature type="transmembrane region" description="Helical" evidence="1">
    <location>
        <begin position="49"/>
        <end position="67"/>
    </location>
</feature>
<protein>
    <submittedName>
        <fullName evidence="2">Uncharacterized conserved protein, DUF58 family, contains vWF domain</fullName>
    </submittedName>
</protein>
<keyword evidence="3" id="KW-1185">Reference proteome</keyword>
<keyword evidence="1" id="KW-1133">Transmembrane helix</keyword>